<dbReference type="InterPro" id="IPR013078">
    <property type="entry name" value="His_Pase_superF_clade-1"/>
</dbReference>
<dbReference type="EMBL" id="FOAJ01000006">
    <property type="protein sequence ID" value="SEL24942.1"/>
    <property type="molecule type" value="Genomic_DNA"/>
</dbReference>
<dbReference type="STRING" id="416943.SAMN05445871_5139"/>
<keyword evidence="2" id="KW-1185">Reference proteome</keyword>
<organism evidence="1 2">
    <name type="scientific">Paraburkholderia caballeronis</name>
    <dbReference type="NCBI Taxonomy" id="416943"/>
    <lineage>
        <taxon>Bacteria</taxon>
        <taxon>Pseudomonadati</taxon>
        <taxon>Pseudomonadota</taxon>
        <taxon>Betaproteobacteria</taxon>
        <taxon>Burkholderiales</taxon>
        <taxon>Burkholderiaceae</taxon>
        <taxon>Paraburkholderia</taxon>
    </lineage>
</organism>
<gene>
    <name evidence="1" type="ORF">SAMN05192542_1067</name>
</gene>
<dbReference type="Gene3D" id="3.40.50.1240">
    <property type="entry name" value="Phosphoglycerate mutase-like"/>
    <property type="match status" value="1"/>
</dbReference>
<evidence type="ECO:0000313" key="1">
    <source>
        <dbReference type="EMBL" id="SEL24942.1"/>
    </source>
</evidence>
<name>A0A1H7NN33_9BURK</name>
<dbReference type="OrthoDB" id="7502553at2"/>
<dbReference type="SUPFAM" id="SSF53254">
    <property type="entry name" value="Phosphoglycerate mutase-like"/>
    <property type="match status" value="1"/>
</dbReference>
<dbReference type="Pfam" id="PF00300">
    <property type="entry name" value="His_Phos_1"/>
    <property type="match status" value="1"/>
</dbReference>
<dbReference type="AlphaFoldDB" id="A0A1H7NN33"/>
<dbReference type="SMART" id="SM00855">
    <property type="entry name" value="PGAM"/>
    <property type="match status" value="1"/>
</dbReference>
<dbReference type="InterPro" id="IPR029033">
    <property type="entry name" value="His_PPase_superfam"/>
</dbReference>
<reference evidence="2" key="1">
    <citation type="submission" date="2016-10" db="EMBL/GenBank/DDBJ databases">
        <authorList>
            <person name="Varghese N."/>
            <person name="Submissions S."/>
        </authorList>
    </citation>
    <scope>NUCLEOTIDE SEQUENCE [LARGE SCALE GENOMIC DNA]</scope>
    <source>
        <strain evidence="2">LMG 26416</strain>
    </source>
</reference>
<dbReference type="RefSeq" id="WP_090551448.1">
    <property type="nucleotide sequence ID" value="NZ_FNSR01000002.1"/>
</dbReference>
<dbReference type="Proteomes" id="UP000199120">
    <property type="component" value="Unassembled WGS sequence"/>
</dbReference>
<proteinExistence type="predicted"/>
<sequence length="185" mass="19470">MRLCLLAHPATAAMRSGRFPDDDPLDPRGLEEAAGFARGFRLRARTTVLRSPAACARQTADACGVDAATEAALADVDYGTWRGRAIKDVAATEIDAWLCDPRFAAHGGESLADVAVRVGAWLDGLNASGDDMLAITHAAVIRAAVAHALGAPDHAMFRIEVAPLARVVLTRSARGWVWSAAESGI</sequence>
<evidence type="ECO:0000313" key="2">
    <source>
        <dbReference type="Proteomes" id="UP000199120"/>
    </source>
</evidence>
<protein>
    <submittedName>
        <fullName evidence="1">Broad specificity phosphatase PhoE</fullName>
    </submittedName>
</protein>
<accession>A0A1H7NN33</accession>